<evidence type="ECO:0000259" key="1">
    <source>
        <dbReference type="Pfam" id="PF09413"/>
    </source>
</evidence>
<organism evidence="2 3">
    <name type="scientific">Mariniflexile ostreae</name>
    <dbReference type="NCBI Taxonomy" id="1520892"/>
    <lineage>
        <taxon>Bacteria</taxon>
        <taxon>Pseudomonadati</taxon>
        <taxon>Bacteroidota</taxon>
        <taxon>Flavobacteriia</taxon>
        <taxon>Flavobacteriales</taxon>
        <taxon>Flavobacteriaceae</taxon>
        <taxon>Mariniflexile</taxon>
    </lineage>
</organism>
<proteinExistence type="predicted"/>
<dbReference type="InterPro" id="IPR018551">
    <property type="entry name" value="DUF2007"/>
</dbReference>
<dbReference type="Proteomes" id="UP001589585">
    <property type="component" value="Unassembled WGS sequence"/>
</dbReference>
<sequence length="85" mass="9451">MKNSNYIRVFTGDFMAVQRVFLELESENICAVIKDESESGRLAGFASSIQGFQDILVHKDELDKALSIMETLASSLKTKSSESPF</sequence>
<feature type="domain" description="DUF2007" evidence="1">
    <location>
        <begin position="10"/>
        <end position="71"/>
    </location>
</feature>
<dbReference type="RefSeq" id="WP_379862443.1">
    <property type="nucleotide sequence ID" value="NZ_JBHMFC010000105.1"/>
</dbReference>
<keyword evidence="3" id="KW-1185">Reference proteome</keyword>
<accession>A0ABV5FFH1</accession>
<reference evidence="2 3" key="1">
    <citation type="submission" date="2024-09" db="EMBL/GenBank/DDBJ databases">
        <authorList>
            <person name="Sun Q."/>
            <person name="Mori K."/>
        </authorList>
    </citation>
    <scope>NUCLEOTIDE SEQUENCE [LARGE SCALE GENOMIC DNA]</scope>
    <source>
        <strain evidence="2 3">CECT 8622</strain>
    </source>
</reference>
<dbReference type="Pfam" id="PF09413">
    <property type="entry name" value="DUF2007"/>
    <property type="match status" value="1"/>
</dbReference>
<evidence type="ECO:0000313" key="3">
    <source>
        <dbReference type="Proteomes" id="UP001589585"/>
    </source>
</evidence>
<dbReference type="InterPro" id="IPR011322">
    <property type="entry name" value="N-reg_PII-like_a/b"/>
</dbReference>
<name>A0ABV5FFH1_9FLAO</name>
<dbReference type="EMBL" id="JBHMFC010000105">
    <property type="protein sequence ID" value="MFB9058198.1"/>
    <property type="molecule type" value="Genomic_DNA"/>
</dbReference>
<protein>
    <submittedName>
        <fullName evidence="2">Signal transducing protein</fullName>
    </submittedName>
</protein>
<evidence type="ECO:0000313" key="2">
    <source>
        <dbReference type="EMBL" id="MFB9058198.1"/>
    </source>
</evidence>
<dbReference type="SUPFAM" id="SSF54913">
    <property type="entry name" value="GlnB-like"/>
    <property type="match status" value="1"/>
</dbReference>
<gene>
    <name evidence="2" type="ORF">ACFFU9_15745</name>
</gene>
<comment type="caution">
    <text evidence="2">The sequence shown here is derived from an EMBL/GenBank/DDBJ whole genome shotgun (WGS) entry which is preliminary data.</text>
</comment>